<dbReference type="InterPro" id="IPR009671">
    <property type="entry name" value="RraB_dom"/>
</dbReference>
<dbReference type="Proteomes" id="UP000634134">
    <property type="component" value="Unassembled WGS sequence"/>
</dbReference>
<sequence length="106" mass="12538">MESNLENLEELFKKMNNDNFDTTSILKWGFYFYGQSQETLQKVWVELTGHDYNLEELVDSEGEWKLLVTKLDILTPLKLHKRNIAFNELAKFCGADLYDGWDVERI</sequence>
<evidence type="ECO:0000313" key="2">
    <source>
        <dbReference type="EMBL" id="MBE9466634.1"/>
    </source>
</evidence>
<keyword evidence="3" id="KW-1185">Reference proteome</keyword>
<evidence type="ECO:0000313" key="3">
    <source>
        <dbReference type="Proteomes" id="UP000634134"/>
    </source>
</evidence>
<gene>
    <name evidence="2" type="ORF">IEE83_32615</name>
</gene>
<name>A0ABR9WM97_9BACT</name>
<dbReference type="InterPro" id="IPR036701">
    <property type="entry name" value="RraB-like_sf"/>
</dbReference>
<dbReference type="SUPFAM" id="SSF89946">
    <property type="entry name" value="Hypothetical protein VC0424"/>
    <property type="match status" value="1"/>
</dbReference>
<protein>
    <submittedName>
        <fullName evidence="2">Ribonuclease E inhibitor RraB</fullName>
    </submittedName>
</protein>
<dbReference type="RefSeq" id="WP_194124919.1">
    <property type="nucleotide sequence ID" value="NZ_JACYGY010000004.1"/>
</dbReference>
<comment type="caution">
    <text evidence="2">The sequence shown here is derived from an EMBL/GenBank/DDBJ whole genome shotgun (WGS) entry which is preliminary data.</text>
</comment>
<reference evidence="3" key="1">
    <citation type="submission" date="2023-07" db="EMBL/GenBank/DDBJ databases">
        <title>Dyadobacter sp. nov 'subterranea' isolated from contaminted grondwater.</title>
        <authorList>
            <person name="Szabo I."/>
            <person name="Al-Omari J."/>
            <person name="Szerdahelyi S.G."/>
            <person name="Rado J."/>
        </authorList>
    </citation>
    <scope>NUCLEOTIDE SEQUENCE [LARGE SCALE GENOMIC DNA]</scope>
    <source>
        <strain evidence="3">UP-52</strain>
    </source>
</reference>
<feature type="domain" description="Regulator of ribonuclease activity B" evidence="1">
    <location>
        <begin position="9"/>
        <end position="103"/>
    </location>
</feature>
<evidence type="ECO:0000259" key="1">
    <source>
        <dbReference type="Pfam" id="PF06877"/>
    </source>
</evidence>
<proteinExistence type="predicted"/>
<dbReference type="EMBL" id="JACYGY010000004">
    <property type="protein sequence ID" value="MBE9466634.1"/>
    <property type="molecule type" value="Genomic_DNA"/>
</dbReference>
<dbReference type="Gene3D" id="3.30.70.970">
    <property type="entry name" value="RraB-like"/>
    <property type="match status" value="1"/>
</dbReference>
<dbReference type="Pfam" id="PF06877">
    <property type="entry name" value="RraB"/>
    <property type="match status" value="1"/>
</dbReference>
<accession>A0ABR9WM97</accession>
<organism evidence="2 3">
    <name type="scientific">Dyadobacter subterraneus</name>
    <dbReference type="NCBI Taxonomy" id="2773304"/>
    <lineage>
        <taxon>Bacteria</taxon>
        <taxon>Pseudomonadati</taxon>
        <taxon>Bacteroidota</taxon>
        <taxon>Cytophagia</taxon>
        <taxon>Cytophagales</taxon>
        <taxon>Spirosomataceae</taxon>
        <taxon>Dyadobacter</taxon>
    </lineage>
</organism>